<sequence>MSFVSDTALSLRTWPAFFLAVVALLGPQVSAAPQFSDPKIGLEFEQPGALYSRNSRCTLELTKQAKWKNVQTLTDGQWSWRYGNNWKLTGENIPGGIKGEARFEYIVGPVVLRTNDFAEAATAVANDVLNLPFGEKDGRGNPIYDYRLDGLDDCNDWTLGHAWVQYDNGQKGFHIWDGPDACYDMLFETQLTAATPLSGYWRLAKHMATKANNQPLWENLLWPDVNARKAYFSVVVPELFAARPNDMSARSVQNNLSLLGFLSFVVNVAESAHRLPAGKSTKHFMLLMPRTDFVTMYWLVAKDVKGDLWKLVKHLICHRVNSKGKAVLDSSKCSTNMVGTLKLDKEHIWKTADGRHPLDIKDWVRGIQEGRDLLQRWDKDHYNGQVGGFGNKLEYLDGSTNQKEAAVIIEYRGLKEMIRDEIPQASVDMESAIIDLHRLDMEDRRRAGPS</sequence>
<dbReference type="AlphaFoldDB" id="A0A7C8MCV2"/>
<keyword evidence="3" id="KW-1185">Reference proteome</keyword>
<comment type="caution">
    <text evidence="2">The sequence shown here is derived from an EMBL/GenBank/DDBJ whole genome shotgun (WGS) entry which is preliminary data.</text>
</comment>
<proteinExistence type="predicted"/>
<evidence type="ECO:0000313" key="2">
    <source>
        <dbReference type="EMBL" id="KAF2875116.1"/>
    </source>
</evidence>
<accession>A0A7C8MCV2</accession>
<gene>
    <name evidence="2" type="ORF">BDV95DRAFT_564354</name>
</gene>
<evidence type="ECO:0000256" key="1">
    <source>
        <dbReference type="SAM" id="SignalP"/>
    </source>
</evidence>
<dbReference type="EMBL" id="JAADJZ010000005">
    <property type="protein sequence ID" value="KAF2875116.1"/>
    <property type="molecule type" value="Genomic_DNA"/>
</dbReference>
<evidence type="ECO:0000313" key="3">
    <source>
        <dbReference type="Proteomes" id="UP000481861"/>
    </source>
</evidence>
<dbReference type="Proteomes" id="UP000481861">
    <property type="component" value="Unassembled WGS sequence"/>
</dbReference>
<dbReference type="OrthoDB" id="1896086at2759"/>
<protein>
    <submittedName>
        <fullName evidence="2">Uncharacterized protein</fullName>
    </submittedName>
</protein>
<feature type="chain" id="PRO_5028857103" evidence="1">
    <location>
        <begin position="32"/>
        <end position="450"/>
    </location>
</feature>
<name>A0A7C8MCV2_9PLEO</name>
<reference evidence="2 3" key="1">
    <citation type="submission" date="2020-01" db="EMBL/GenBank/DDBJ databases">
        <authorList>
            <consortium name="DOE Joint Genome Institute"/>
            <person name="Haridas S."/>
            <person name="Albert R."/>
            <person name="Binder M."/>
            <person name="Bloem J."/>
            <person name="Labutti K."/>
            <person name="Salamov A."/>
            <person name="Andreopoulos B."/>
            <person name="Baker S.E."/>
            <person name="Barry K."/>
            <person name="Bills G."/>
            <person name="Bluhm B.H."/>
            <person name="Cannon C."/>
            <person name="Castanera R."/>
            <person name="Culley D.E."/>
            <person name="Daum C."/>
            <person name="Ezra D."/>
            <person name="Gonzalez J.B."/>
            <person name="Henrissat B."/>
            <person name="Kuo A."/>
            <person name="Liang C."/>
            <person name="Lipzen A."/>
            <person name="Lutzoni F."/>
            <person name="Magnuson J."/>
            <person name="Mondo S."/>
            <person name="Nolan M."/>
            <person name="Ohm R."/>
            <person name="Pangilinan J."/>
            <person name="Park H.-J.H."/>
            <person name="Ramirez L."/>
            <person name="Alfaro M."/>
            <person name="Sun H."/>
            <person name="Tritt A."/>
            <person name="Yoshinaga Y."/>
            <person name="Zwiers L.-H.L."/>
            <person name="Turgeon B.G."/>
            <person name="Goodwin S.B."/>
            <person name="Spatafora J.W."/>
            <person name="Crous P.W."/>
            <person name="Grigoriev I.V."/>
        </authorList>
    </citation>
    <scope>NUCLEOTIDE SEQUENCE [LARGE SCALE GENOMIC DNA]</scope>
    <source>
        <strain evidence="2 3">CBS 611.86</strain>
    </source>
</reference>
<keyword evidence="1" id="KW-0732">Signal</keyword>
<feature type="signal peptide" evidence="1">
    <location>
        <begin position="1"/>
        <end position="31"/>
    </location>
</feature>
<organism evidence="2 3">
    <name type="scientific">Massariosphaeria phaeospora</name>
    <dbReference type="NCBI Taxonomy" id="100035"/>
    <lineage>
        <taxon>Eukaryota</taxon>
        <taxon>Fungi</taxon>
        <taxon>Dikarya</taxon>
        <taxon>Ascomycota</taxon>
        <taxon>Pezizomycotina</taxon>
        <taxon>Dothideomycetes</taxon>
        <taxon>Pleosporomycetidae</taxon>
        <taxon>Pleosporales</taxon>
        <taxon>Pleosporales incertae sedis</taxon>
        <taxon>Massariosphaeria</taxon>
    </lineage>
</organism>